<dbReference type="PROSITE" id="PS00695">
    <property type="entry name" value="ENT_VIR_OMP_2"/>
    <property type="match status" value="1"/>
</dbReference>
<evidence type="ECO:0000313" key="8">
    <source>
        <dbReference type="Proteomes" id="UP000028602"/>
    </source>
</evidence>
<dbReference type="RefSeq" id="WP_029989630.1">
    <property type="nucleotide sequence ID" value="NZ_ATMJ01000006.1"/>
</dbReference>
<evidence type="ECO:0000256" key="2">
    <source>
        <dbReference type="ARBA" id="ARBA00022452"/>
    </source>
</evidence>
<protein>
    <submittedName>
        <fullName evidence="7">Attachment-invasion locus protein</fullName>
    </submittedName>
</protein>
<keyword evidence="2" id="KW-1134">Transmembrane beta strand</keyword>
<sequence length="191" mass="20921">MKVLLTASILAACLGLSMPVLANEQTVSLGYAHSKIQDAKGLNGVNIKYRYEWNSPLSVIGSFTYMTSKAEYSPSGSKDIIHNKADINYFSLSAGPAYRFNALVSVYGLLGINVDRAKYSSSWLNYESGSYRDMGTEYGRKTKAAFMYGAGIQINPVNNVAIDIGYEGTSINDDYKNHAINGFNIGIGYRF</sequence>
<proteinExistence type="predicted"/>
<dbReference type="SUPFAM" id="SSF56925">
    <property type="entry name" value="OMPA-like"/>
    <property type="match status" value="1"/>
</dbReference>
<dbReference type="Pfam" id="PF06316">
    <property type="entry name" value="Ail_Lom"/>
    <property type="match status" value="1"/>
</dbReference>
<evidence type="ECO:0000256" key="6">
    <source>
        <dbReference type="SAM" id="SignalP"/>
    </source>
</evidence>
<keyword evidence="5" id="KW-0472">Membrane</keyword>
<dbReference type="Proteomes" id="UP000028602">
    <property type="component" value="Unassembled WGS sequence"/>
</dbReference>
<feature type="signal peptide" evidence="6">
    <location>
        <begin position="1"/>
        <end position="22"/>
    </location>
</feature>
<evidence type="ECO:0000256" key="1">
    <source>
        <dbReference type="ARBA" id="ARBA00004141"/>
    </source>
</evidence>
<dbReference type="GO" id="GO:0044384">
    <property type="term" value="C:host outer membrane"/>
    <property type="evidence" value="ECO:0007669"/>
    <property type="project" value="InterPro"/>
</dbReference>
<dbReference type="eggNOG" id="COG3637">
    <property type="taxonomic scope" value="Bacteria"/>
</dbReference>
<dbReference type="InterPro" id="IPR011250">
    <property type="entry name" value="OMP/PagP_B-barrel"/>
</dbReference>
<dbReference type="PANTHER" id="PTHR35892:SF2">
    <property type="entry name" value="OUTER MEMBRANE PROTEIN PAGN"/>
    <property type="match status" value="1"/>
</dbReference>
<comment type="caution">
    <text evidence="7">The sequence shown here is derived from an EMBL/GenBank/DDBJ whole genome shotgun (WGS) entry which is preliminary data.</text>
</comment>
<comment type="subcellular location">
    <subcellularLocation>
        <location evidence="1">Membrane</location>
        <topology evidence="1">Multi-pass membrane protein</topology>
    </subcellularLocation>
</comment>
<evidence type="ECO:0000256" key="3">
    <source>
        <dbReference type="ARBA" id="ARBA00022692"/>
    </source>
</evidence>
<reference evidence="7 8" key="1">
    <citation type="submission" date="2014-05" db="EMBL/GenBank/DDBJ databases">
        <title>ATOL: Assembling a taxonomically balanced genome-scale reconstruction of the evolutionary history of the Enterobacteriaceae.</title>
        <authorList>
            <person name="Plunkett G.III."/>
            <person name="Neeno-Eckwall E.C."/>
            <person name="Glasner J.D."/>
            <person name="Perna N.T."/>
        </authorList>
    </citation>
    <scope>NUCLEOTIDE SEQUENCE [LARGE SCALE GENOMIC DNA]</scope>
    <source>
        <strain evidence="7 8">ATCC 33301</strain>
    </source>
</reference>
<dbReference type="PROSITE" id="PS00694">
    <property type="entry name" value="ENT_VIR_OMP_1"/>
    <property type="match status" value="1"/>
</dbReference>
<dbReference type="InterPro" id="IPR000758">
    <property type="entry name" value="Enterovir_OMP"/>
</dbReference>
<dbReference type="OrthoDB" id="5873117at2"/>
<dbReference type="InterPro" id="IPR051723">
    <property type="entry name" value="Bact_OM_Invasion-Related"/>
</dbReference>
<dbReference type="GO" id="GO:0016020">
    <property type="term" value="C:membrane"/>
    <property type="evidence" value="ECO:0007669"/>
    <property type="project" value="UniProtKB-SubCell"/>
</dbReference>
<dbReference type="Gene3D" id="2.40.160.20">
    <property type="match status" value="1"/>
</dbReference>
<accession>A0A085JQ03</accession>
<dbReference type="PANTHER" id="PTHR35892">
    <property type="entry name" value="OUTER MEMBRANE PROTEIN PAGN-RELATED"/>
    <property type="match status" value="1"/>
</dbReference>
<keyword evidence="3" id="KW-0812">Transmembrane</keyword>
<dbReference type="PRINTS" id="PR00316">
    <property type="entry name" value="ENTEROVIROMP"/>
</dbReference>
<dbReference type="AlphaFoldDB" id="A0A085JQ03"/>
<organism evidence="7 8">
    <name type="scientific">Tatumella ptyseos ATCC 33301</name>
    <dbReference type="NCBI Taxonomy" id="1005995"/>
    <lineage>
        <taxon>Bacteria</taxon>
        <taxon>Pseudomonadati</taxon>
        <taxon>Pseudomonadota</taxon>
        <taxon>Gammaproteobacteria</taxon>
        <taxon>Enterobacterales</taxon>
        <taxon>Erwiniaceae</taxon>
        <taxon>Tatumella</taxon>
    </lineage>
</organism>
<gene>
    <name evidence="7" type="ORF">GTPT_0123</name>
</gene>
<evidence type="ECO:0000256" key="4">
    <source>
        <dbReference type="ARBA" id="ARBA00022729"/>
    </source>
</evidence>
<keyword evidence="4 6" id="KW-0732">Signal</keyword>
<evidence type="ECO:0000256" key="5">
    <source>
        <dbReference type="ARBA" id="ARBA00023136"/>
    </source>
</evidence>
<name>A0A085JQ03_9GAMM</name>
<keyword evidence="8" id="KW-1185">Reference proteome</keyword>
<evidence type="ECO:0000313" key="7">
    <source>
        <dbReference type="EMBL" id="KFD22549.1"/>
    </source>
</evidence>
<feature type="chain" id="PRO_5001793803" evidence="6">
    <location>
        <begin position="23"/>
        <end position="191"/>
    </location>
</feature>
<dbReference type="EMBL" id="JMPR01000004">
    <property type="protein sequence ID" value="KFD22549.1"/>
    <property type="molecule type" value="Genomic_DNA"/>
</dbReference>